<dbReference type="SMART" id="SM00671">
    <property type="entry name" value="SEL1"/>
    <property type="match status" value="5"/>
</dbReference>
<name>A0A015JRB7_RHIIW</name>
<dbReference type="Gene3D" id="1.25.40.10">
    <property type="entry name" value="Tetratricopeptide repeat domain"/>
    <property type="match status" value="1"/>
</dbReference>
<dbReference type="InterPro" id="IPR050767">
    <property type="entry name" value="Sel1_AlgK"/>
</dbReference>
<dbReference type="PANTHER" id="PTHR11102">
    <property type="entry name" value="SEL-1-LIKE PROTEIN"/>
    <property type="match status" value="1"/>
</dbReference>
<dbReference type="Pfam" id="PF08238">
    <property type="entry name" value="Sel1"/>
    <property type="match status" value="5"/>
</dbReference>
<proteinExistence type="inferred from homology"/>
<evidence type="ECO:0000313" key="2">
    <source>
        <dbReference type="EMBL" id="EXX72087.1"/>
    </source>
</evidence>
<sequence length="295" mass="33823">MQLNLDNIDSSNTNNSLKGFSQIIQNFDKININEIEPITQNIHENIFEEDLSIIIDEMINLIFKGLNEGKDEEILKNNIINYINNHKILTPEIYNWLLNNQYNSNSICLLGYFNYYGIGTIINKQKVIELYHEATILENSVAQLNLAEMYIHGEGVDINNDLAFELYEELADKEIPNAIDKLGYCYEMGIGTVTNWQRAFELFQKAADLGNANGMNNLGNCYYNGIGIDINDYKAFELYQKAANLDNYLAQCNLALMYEYGNGIGKNINQAIYWYNKSAKQGYQYAQNKLKELTA</sequence>
<dbReference type="PANTHER" id="PTHR11102:SF160">
    <property type="entry name" value="ERAD-ASSOCIATED E3 UBIQUITIN-PROTEIN LIGASE COMPONENT HRD3"/>
    <property type="match status" value="1"/>
</dbReference>
<dbReference type="SUPFAM" id="SSF81901">
    <property type="entry name" value="HCP-like"/>
    <property type="match status" value="1"/>
</dbReference>
<dbReference type="AlphaFoldDB" id="A0A015JRB7"/>
<accession>A0A015JRB7</accession>
<evidence type="ECO:0000313" key="3">
    <source>
        <dbReference type="Proteomes" id="UP000022910"/>
    </source>
</evidence>
<comment type="caution">
    <text evidence="2">The sequence shown here is derived from an EMBL/GenBank/DDBJ whole genome shotgun (WGS) entry which is preliminary data.</text>
</comment>
<comment type="similarity">
    <text evidence="1">Belongs to the sel-1 family.</text>
</comment>
<reference evidence="2 3" key="1">
    <citation type="submission" date="2014-02" db="EMBL/GenBank/DDBJ databases">
        <title>Single nucleus genome sequencing reveals high similarity among nuclei of an endomycorrhizal fungus.</title>
        <authorList>
            <person name="Lin K."/>
            <person name="Geurts R."/>
            <person name="Zhang Z."/>
            <person name="Limpens E."/>
            <person name="Saunders D.G."/>
            <person name="Mu D."/>
            <person name="Pang E."/>
            <person name="Cao H."/>
            <person name="Cha H."/>
            <person name="Lin T."/>
            <person name="Zhou Q."/>
            <person name="Shang Y."/>
            <person name="Li Y."/>
            <person name="Ivanov S."/>
            <person name="Sharma T."/>
            <person name="Velzen R.V."/>
            <person name="Ruijter N.D."/>
            <person name="Aanen D.K."/>
            <person name="Win J."/>
            <person name="Kamoun S."/>
            <person name="Bisseling T."/>
            <person name="Huang S."/>
        </authorList>
    </citation>
    <scope>NUCLEOTIDE SEQUENCE [LARGE SCALE GENOMIC DNA]</scope>
    <source>
        <strain evidence="3">DAOM197198w</strain>
    </source>
</reference>
<organism evidence="2 3">
    <name type="scientific">Rhizophagus irregularis (strain DAOM 197198w)</name>
    <name type="common">Glomus intraradices</name>
    <dbReference type="NCBI Taxonomy" id="1432141"/>
    <lineage>
        <taxon>Eukaryota</taxon>
        <taxon>Fungi</taxon>
        <taxon>Fungi incertae sedis</taxon>
        <taxon>Mucoromycota</taxon>
        <taxon>Glomeromycotina</taxon>
        <taxon>Glomeromycetes</taxon>
        <taxon>Glomerales</taxon>
        <taxon>Glomeraceae</taxon>
        <taxon>Rhizophagus</taxon>
    </lineage>
</organism>
<gene>
    <name evidence="2" type="ORF">RirG_072630</name>
</gene>
<evidence type="ECO:0008006" key="4">
    <source>
        <dbReference type="Google" id="ProtNLM"/>
    </source>
</evidence>
<protein>
    <recommendedName>
        <fullName evidence="4">Sel1 repeat domain-containing protein</fullName>
    </recommendedName>
</protein>
<keyword evidence="3" id="KW-1185">Reference proteome</keyword>
<dbReference type="OrthoDB" id="272077at2759"/>
<dbReference type="Proteomes" id="UP000022910">
    <property type="component" value="Unassembled WGS sequence"/>
</dbReference>
<dbReference type="InterPro" id="IPR011990">
    <property type="entry name" value="TPR-like_helical_dom_sf"/>
</dbReference>
<dbReference type="HOGENOM" id="CLU_000288_36_14_1"/>
<dbReference type="EMBL" id="JEMT01015777">
    <property type="protein sequence ID" value="EXX72087.1"/>
    <property type="molecule type" value="Genomic_DNA"/>
</dbReference>
<evidence type="ECO:0000256" key="1">
    <source>
        <dbReference type="ARBA" id="ARBA00038101"/>
    </source>
</evidence>
<dbReference type="InterPro" id="IPR006597">
    <property type="entry name" value="Sel1-like"/>
</dbReference>